<feature type="domain" description="Glycoside hydrolase family 5" evidence="11">
    <location>
        <begin position="81"/>
        <end position="429"/>
    </location>
</feature>
<keyword evidence="5" id="KW-0964">Secreted</keyword>
<comment type="similarity">
    <text evidence="3">Belongs to the glycosyl hydrolase 5 (cellulase A) family.</text>
</comment>
<dbReference type="Pfam" id="PF26410">
    <property type="entry name" value="GH5_mannosidase"/>
    <property type="match status" value="3"/>
</dbReference>
<reference evidence="12 13" key="1">
    <citation type="journal article" date="2024" name="Nat. Commun.">
        <title>Phylogenomics reveals the evolutionary origins of lichenization in chlorophyte algae.</title>
        <authorList>
            <person name="Puginier C."/>
            <person name="Libourel C."/>
            <person name="Otte J."/>
            <person name="Skaloud P."/>
            <person name="Haon M."/>
            <person name="Grisel S."/>
            <person name="Petersen M."/>
            <person name="Berrin J.G."/>
            <person name="Delaux P.M."/>
            <person name="Dal Grande F."/>
            <person name="Keller J."/>
        </authorList>
    </citation>
    <scope>NUCLEOTIDE SEQUENCE [LARGE SCALE GENOMIC DNA]</scope>
    <source>
        <strain evidence="12 13">SAG 2036</strain>
    </source>
</reference>
<sequence>MALRQAAVLIGLIAVAIAGSGHVSAQSSAAPASGPSASVAAPADSTAAVATAPSSSDEGLITGFVQRSGTRFVVQSADGDPDSCQTFYFAGANAYYIGMRSADPSLRPQVLEILDSAQQLGLTVLRVWAFNDGPTQDHALQRYPGQYDEGTWQGYDFAMNEASKRGIRLVLVFANYWANYGGVDQYNQWSFQAGVGTCNADSECRDEFYTDPMAAQYYRDHVSTVLNRRNTINGRLYREDPTIFGYNLMNEPRSQNELFIIQRVTTDALALPYNISYNQGNDLQQWIEDMAGYVKSIDPIHLLTIGSEGFAGNYTPMYLYANPGAWGSLLGVDFVRNHMIPGIDYATMHVYVDQWYCVAEGADEEGQLSFLLDWLEAHQQAAEEDLMMPVVLEEFGSKLDARVGQYKTAYDSCLASAERGGGCAGVMFWDLTHKAFEAIDPWLDGVLRYGGGYSNWLPADDSARSEIFNLVTNYSSSVARINKDSAGTGTCVWAPPPKMGLGCKNLDMKLQLGGLPWTCLQGEPTGLNWCNAADAANVYKDPPEAWLSTDGRDLPYNTVEMLILGNLTNNGSTPINLKGAWIIIPYSMNVQTEYEGVWQRITDPNEYFTVYCWAIQGGGLYDLCQDGTDVSFTNFTWPMGTKYDRGVNISFTADIMLQPGGSLSGAGGSEGSAVMISFKDATHAFRMDVSDTGIDGATSCPEDPEIASWPPGPPPAPIPCSQGKTANRGCPQLQWYFDKQPSSAANSVSTSSITQAGRKLFQEDPILADPPVTWANPMPVPGNPANVTTTANKDVFSVSTPPVSATSVGFQLNKQQIITATLTASGNPRSSAAVSKTQGTAVGSDTPHPDAQGGGSKVIGNEVWLVMTYLPTGFSSPQYMVVGSNASLNGAPTQVFGVVELDINATNVQFFAESPFPNMQLTLTNLKVTDPVALSTGTATLPADTIDVYSPCILPPGQNDAVFNVSLPAGTNDVLDTTLCSPGGYDQVLRVYNNGKLVARTDQPGQAIVYNISSLPITGGSVYYFVVNGASGDPYGNYRAHPGLRFKWQSGRAFNGKYDAAPMDTALFVRSENGQLLKGCDREAYVGCNTWDLMDKSRYPSERPEIESRMDAMVQAGWKVGRTWGFSLGTGTSDGGALGETVADPSSTLETAPGVYNEAVWESLDFVLDEASKRNLSLIIPIEDYWLSIDRYINWSDTATEKNDFYIDWTIRNLYKDHLTVYTSRINSINGKRYSEDPAVYAWDLINEPRCTGCGWALQAWVEEMAVFMKAIDPNHMVGIGGEGFYGTTCDRVYLNPGAGQRRTGISSSPWASQEGQDFLSNNVVPDVDFATVHIWMDNWLGYADFSTCILCDPNFDYTYGGDVWKEKLDYTVTWLNAHIEDATRLGKPTLIEEFGKAVKAAKIFEGGVPNAPEKGETVASNDSIRNIFFQTIYGLISESAQANGPAQGSNFWNLYTPNIADDDPFKVTLDDTSTMAIVKAHQQNMSAVADRAGTCPSTTQAQESIAQASSHGVSTAAPFVAADEALAPTAV</sequence>
<keyword evidence="7" id="KW-0378">Hydrolase</keyword>
<keyword evidence="13" id="KW-1185">Reference proteome</keyword>
<evidence type="ECO:0000256" key="6">
    <source>
        <dbReference type="ARBA" id="ARBA00022729"/>
    </source>
</evidence>
<gene>
    <name evidence="12" type="ORF">WJX73_007485</name>
</gene>
<evidence type="ECO:0000256" key="2">
    <source>
        <dbReference type="ARBA" id="ARBA00004613"/>
    </source>
</evidence>
<feature type="chain" id="PRO_5043373953" description="mannan endo-1,4-beta-mannosidase" evidence="10">
    <location>
        <begin position="19"/>
        <end position="1532"/>
    </location>
</feature>
<dbReference type="InterPro" id="IPR001547">
    <property type="entry name" value="Glyco_hydro_5"/>
</dbReference>
<evidence type="ECO:0000256" key="8">
    <source>
        <dbReference type="ARBA" id="ARBA00023295"/>
    </source>
</evidence>
<keyword evidence="6 10" id="KW-0732">Signal</keyword>
<dbReference type="InterPro" id="IPR017853">
    <property type="entry name" value="GH"/>
</dbReference>
<evidence type="ECO:0000256" key="5">
    <source>
        <dbReference type="ARBA" id="ARBA00022525"/>
    </source>
</evidence>
<proteinExistence type="inferred from homology"/>
<feature type="domain" description="Glycoside hydrolase family 5" evidence="11">
    <location>
        <begin position="1068"/>
        <end position="1289"/>
    </location>
</feature>
<dbReference type="GO" id="GO:0000272">
    <property type="term" value="P:polysaccharide catabolic process"/>
    <property type="evidence" value="ECO:0007669"/>
    <property type="project" value="InterPro"/>
</dbReference>
<evidence type="ECO:0000313" key="13">
    <source>
        <dbReference type="Proteomes" id="UP001465755"/>
    </source>
</evidence>
<feature type="signal peptide" evidence="10">
    <location>
        <begin position="1"/>
        <end position="18"/>
    </location>
</feature>
<dbReference type="PANTHER" id="PTHR31451">
    <property type="match status" value="1"/>
</dbReference>
<dbReference type="EC" id="3.2.1.78" evidence="4"/>
<keyword evidence="8" id="KW-0326">Glycosidase</keyword>
<dbReference type="EMBL" id="JALJOQ010000010">
    <property type="protein sequence ID" value="KAK9811999.1"/>
    <property type="molecule type" value="Genomic_DNA"/>
</dbReference>
<dbReference type="GO" id="GO:0005576">
    <property type="term" value="C:extracellular region"/>
    <property type="evidence" value="ECO:0007669"/>
    <property type="project" value="UniProtKB-SubCell"/>
</dbReference>
<comment type="subcellular location">
    <subcellularLocation>
        <location evidence="2">Secreted</location>
    </subcellularLocation>
</comment>
<evidence type="ECO:0000256" key="7">
    <source>
        <dbReference type="ARBA" id="ARBA00022801"/>
    </source>
</evidence>
<evidence type="ECO:0000313" key="12">
    <source>
        <dbReference type="EMBL" id="KAK9811999.1"/>
    </source>
</evidence>
<evidence type="ECO:0000256" key="9">
    <source>
        <dbReference type="SAM" id="MobiDB-lite"/>
    </source>
</evidence>
<evidence type="ECO:0000256" key="3">
    <source>
        <dbReference type="ARBA" id="ARBA00005641"/>
    </source>
</evidence>
<accession>A0AAW1PV25</accession>
<dbReference type="Proteomes" id="UP001465755">
    <property type="component" value="Unassembled WGS sequence"/>
</dbReference>
<protein>
    <recommendedName>
        <fullName evidence="4">mannan endo-1,4-beta-mannosidase</fullName>
        <ecNumber evidence="4">3.2.1.78</ecNumber>
    </recommendedName>
</protein>
<evidence type="ECO:0000256" key="1">
    <source>
        <dbReference type="ARBA" id="ARBA00001678"/>
    </source>
</evidence>
<evidence type="ECO:0000259" key="11">
    <source>
        <dbReference type="Pfam" id="PF26410"/>
    </source>
</evidence>
<name>A0AAW1PV25_9CHLO</name>
<dbReference type="InterPro" id="IPR045053">
    <property type="entry name" value="MAN-like"/>
</dbReference>
<dbReference type="SUPFAM" id="SSF51445">
    <property type="entry name" value="(Trans)glycosidases"/>
    <property type="match status" value="2"/>
</dbReference>
<comment type="caution">
    <text evidence="12">The sequence shown here is derived from an EMBL/GenBank/DDBJ whole genome shotgun (WGS) entry which is preliminary data.</text>
</comment>
<evidence type="ECO:0000256" key="10">
    <source>
        <dbReference type="SAM" id="SignalP"/>
    </source>
</evidence>
<feature type="region of interest" description="Disordered" evidence="9">
    <location>
        <begin position="826"/>
        <end position="855"/>
    </location>
</feature>
<dbReference type="Gene3D" id="3.20.20.80">
    <property type="entry name" value="Glycosidases"/>
    <property type="match status" value="2"/>
</dbReference>
<dbReference type="PANTHER" id="PTHR31451:SF39">
    <property type="entry name" value="MANNAN ENDO-1,4-BETA-MANNOSIDASE 1"/>
    <property type="match status" value="1"/>
</dbReference>
<feature type="compositionally biased region" description="Polar residues" evidence="9">
    <location>
        <begin position="826"/>
        <end position="843"/>
    </location>
</feature>
<evidence type="ECO:0000256" key="4">
    <source>
        <dbReference type="ARBA" id="ARBA00012706"/>
    </source>
</evidence>
<feature type="domain" description="Glycoside hydrolase family 5" evidence="11">
    <location>
        <begin position="1314"/>
        <end position="1454"/>
    </location>
</feature>
<organism evidence="12 13">
    <name type="scientific">Symbiochloris irregularis</name>
    <dbReference type="NCBI Taxonomy" id="706552"/>
    <lineage>
        <taxon>Eukaryota</taxon>
        <taxon>Viridiplantae</taxon>
        <taxon>Chlorophyta</taxon>
        <taxon>core chlorophytes</taxon>
        <taxon>Trebouxiophyceae</taxon>
        <taxon>Trebouxiales</taxon>
        <taxon>Trebouxiaceae</taxon>
        <taxon>Symbiochloris</taxon>
    </lineage>
</organism>
<comment type="catalytic activity">
    <reaction evidence="1">
        <text>Random hydrolysis of (1-&gt;4)-beta-D-mannosidic linkages in mannans, galactomannans and glucomannans.</text>
        <dbReference type="EC" id="3.2.1.78"/>
    </reaction>
</comment>
<dbReference type="GO" id="GO:0016985">
    <property type="term" value="F:mannan endo-1,4-beta-mannosidase activity"/>
    <property type="evidence" value="ECO:0007669"/>
    <property type="project" value="UniProtKB-EC"/>
</dbReference>